<dbReference type="InterPro" id="IPR013087">
    <property type="entry name" value="Znf_C2H2_type"/>
</dbReference>
<dbReference type="OrthoDB" id="1305943at2759"/>
<feature type="region of interest" description="Disordered" evidence="2">
    <location>
        <begin position="155"/>
        <end position="189"/>
    </location>
</feature>
<dbReference type="GO" id="GO:0008270">
    <property type="term" value="F:zinc ion binding"/>
    <property type="evidence" value="ECO:0007669"/>
    <property type="project" value="UniProtKB-KW"/>
</dbReference>
<dbReference type="PROSITE" id="PS00028">
    <property type="entry name" value="ZINC_FINGER_C2H2_1"/>
    <property type="match status" value="1"/>
</dbReference>
<protein>
    <recommendedName>
        <fullName evidence="3">C2H2-type domain-containing protein</fullName>
    </recommendedName>
</protein>
<dbReference type="SUPFAM" id="SSF57667">
    <property type="entry name" value="beta-beta-alpha zinc fingers"/>
    <property type="match status" value="1"/>
</dbReference>
<keyword evidence="1" id="KW-0479">Metal-binding</keyword>
<dbReference type="PANTHER" id="PTHR47591:SF1">
    <property type="entry name" value="ZINC FINGER PROTEIN ZAT2-RELATED"/>
    <property type="match status" value="1"/>
</dbReference>
<dbReference type="PROSITE" id="PS50157">
    <property type="entry name" value="ZINC_FINGER_C2H2_2"/>
    <property type="match status" value="1"/>
</dbReference>
<evidence type="ECO:0000313" key="5">
    <source>
        <dbReference type="Proteomes" id="UP000595140"/>
    </source>
</evidence>
<evidence type="ECO:0000256" key="2">
    <source>
        <dbReference type="SAM" id="MobiDB-lite"/>
    </source>
</evidence>
<gene>
    <name evidence="4" type="ORF">CCAM_LOCUS29988</name>
</gene>
<evidence type="ECO:0000313" key="4">
    <source>
        <dbReference type="EMBL" id="VFQ88212.1"/>
    </source>
</evidence>
<dbReference type="EMBL" id="OOIL02003480">
    <property type="protein sequence ID" value="VFQ88212.1"/>
    <property type="molecule type" value="Genomic_DNA"/>
</dbReference>
<dbReference type="InterPro" id="IPR036236">
    <property type="entry name" value="Znf_C2H2_sf"/>
</dbReference>
<feature type="domain" description="C2H2-type" evidence="3">
    <location>
        <begin position="81"/>
        <end position="108"/>
    </location>
</feature>
<keyword evidence="5" id="KW-1185">Reference proteome</keyword>
<name>A0A484MH98_9ASTE</name>
<feature type="compositionally biased region" description="Pro residues" evidence="2">
    <location>
        <begin position="68"/>
        <end position="77"/>
    </location>
</feature>
<organism evidence="4 5">
    <name type="scientific">Cuscuta campestris</name>
    <dbReference type="NCBI Taxonomy" id="132261"/>
    <lineage>
        <taxon>Eukaryota</taxon>
        <taxon>Viridiplantae</taxon>
        <taxon>Streptophyta</taxon>
        <taxon>Embryophyta</taxon>
        <taxon>Tracheophyta</taxon>
        <taxon>Spermatophyta</taxon>
        <taxon>Magnoliopsida</taxon>
        <taxon>eudicotyledons</taxon>
        <taxon>Gunneridae</taxon>
        <taxon>Pentapetalae</taxon>
        <taxon>asterids</taxon>
        <taxon>lamiids</taxon>
        <taxon>Solanales</taxon>
        <taxon>Convolvulaceae</taxon>
        <taxon>Cuscuteae</taxon>
        <taxon>Cuscuta</taxon>
        <taxon>Cuscuta subgen. Grammica</taxon>
        <taxon>Cuscuta sect. Cleistogrammica</taxon>
    </lineage>
</organism>
<evidence type="ECO:0000259" key="3">
    <source>
        <dbReference type="PROSITE" id="PS50157"/>
    </source>
</evidence>
<sequence>MSQPNAGKSPSSAPNSPPPAAAAASPTKKRTRDVGQTSGGGSAPPSPPSSRLAIAQTERSAAATVVAAPPPPPPVPAQPNTQCSVCQRRFQSRQALFGHMRLHSNRGWRGAFPPPVFSRSEFADVQHVMAAARGEDVAAGENVVAVALLPPPPPVGSEAPARGGEAHVLPDLNEPHYRVPDLNFPPPPA</sequence>
<dbReference type="AlphaFoldDB" id="A0A484MH98"/>
<keyword evidence="1" id="KW-0862">Zinc</keyword>
<reference evidence="4 5" key="1">
    <citation type="submission" date="2018-04" db="EMBL/GenBank/DDBJ databases">
        <authorList>
            <person name="Vogel A."/>
        </authorList>
    </citation>
    <scope>NUCLEOTIDE SEQUENCE [LARGE SCALE GENOMIC DNA]</scope>
</reference>
<dbReference type="Pfam" id="PF13912">
    <property type="entry name" value="zf-C2H2_6"/>
    <property type="match status" value="1"/>
</dbReference>
<accession>A0A484MH98</accession>
<keyword evidence="1" id="KW-0863">Zinc-finger</keyword>
<evidence type="ECO:0000256" key="1">
    <source>
        <dbReference type="PROSITE-ProRule" id="PRU00042"/>
    </source>
</evidence>
<dbReference type="PANTHER" id="PTHR47591">
    <property type="entry name" value="ZINC FINGER PROTEIN ZAT2-RELATED"/>
    <property type="match status" value="1"/>
</dbReference>
<dbReference type="SMART" id="SM00355">
    <property type="entry name" value="ZnF_C2H2"/>
    <property type="match status" value="1"/>
</dbReference>
<proteinExistence type="predicted"/>
<dbReference type="Proteomes" id="UP000595140">
    <property type="component" value="Unassembled WGS sequence"/>
</dbReference>
<feature type="region of interest" description="Disordered" evidence="2">
    <location>
        <begin position="1"/>
        <end position="82"/>
    </location>
</feature>